<proteinExistence type="predicted"/>
<organism evidence="1 2">
    <name type="scientific">Dentiscutata erythropus</name>
    <dbReference type="NCBI Taxonomy" id="1348616"/>
    <lineage>
        <taxon>Eukaryota</taxon>
        <taxon>Fungi</taxon>
        <taxon>Fungi incertae sedis</taxon>
        <taxon>Mucoromycota</taxon>
        <taxon>Glomeromycotina</taxon>
        <taxon>Glomeromycetes</taxon>
        <taxon>Diversisporales</taxon>
        <taxon>Gigasporaceae</taxon>
        <taxon>Dentiscutata</taxon>
    </lineage>
</organism>
<reference evidence="1" key="1">
    <citation type="submission" date="2021-06" db="EMBL/GenBank/DDBJ databases">
        <authorList>
            <person name="Kallberg Y."/>
            <person name="Tangrot J."/>
            <person name="Rosling A."/>
        </authorList>
    </citation>
    <scope>NUCLEOTIDE SEQUENCE</scope>
    <source>
        <strain evidence="1">MA453B</strain>
    </source>
</reference>
<evidence type="ECO:0000313" key="2">
    <source>
        <dbReference type="Proteomes" id="UP000789405"/>
    </source>
</evidence>
<keyword evidence="2" id="KW-1185">Reference proteome</keyword>
<accession>A0A9N9KFG0</accession>
<sequence length="131" mass="15189">MTLVDSLYGICRKKGHNRNSCLRRFSINTAFYNDGDMVLNRMRKTLVPWQSHKIVRNRPSEGRSYTYCSALDHNRRKSGIRAAAKKYFEALYYPLRMCGWCGVIGHNRKSCPLHKAREAGIDEGHKRALIQ</sequence>
<name>A0A9N9KFG0_9GLOM</name>
<dbReference type="AlphaFoldDB" id="A0A9N9KFG0"/>
<evidence type="ECO:0000313" key="1">
    <source>
        <dbReference type="EMBL" id="CAG8823574.1"/>
    </source>
</evidence>
<protein>
    <submittedName>
        <fullName evidence="1">15950_t:CDS:1</fullName>
    </submittedName>
</protein>
<dbReference type="EMBL" id="CAJVPY010063622">
    <property type="protein sequence ID" value="CAG8823574.1"/>
    <property type="molecule type" value="Genomic_DNA"/>
</dbReference>
<dbReference type="Proteomes" id="UP000789405">
    <property type="component" value="Unassembled WGS sequence"/>
</dbReference>
<feature type="non-terminal residue" evidence="1">
    <location>
        <position position="131"/>
    </location>
</feature>
<gene>
    <name evidence="1" type="ORF">DERYTH_LOCUS27524</name>
</gene>
<comment type="caution">
    <text evidence="1">The sequence shown here is derived from an EMBL/GenBank/DDBJ whole genome shotgun (WGS) entry which is preliminary data.</text>
</comment>